<keyword evidence="2" id="KW-0812">Transmembrane</keyword>
<feature type="region of interest" description="Disordered" evidence="1">
    <location>
        <begin position="86"/>
        <end position="152"/>
    </location>
</feature>
<reference evidence="3" key="2">
    <citation type="submission" date="2023-01" db="EMBL/GenBank/DDBJ databases">
        <authorList>
            <person name="Sun Q."/>
            <person name="Evtushenko L."/>
        </authorList>
    </citation>
    <scope>NUCLEOTIDE SEQUENCE</scope>
    <source>
        <strain evidence="3">VKM Ac-1020</strain>
    </source>
</reference>
<comment type="caution">
    <text evidence="3">The sequence shown here is derived from an EMBL/GenBank/DDBJ whole genome shotgun (WGS) entry which is preliminary data.</text>
</comment>
<dbReference type="EMBL" id="BSEJ01000012">
    <property type="protein sequence ID" value="GLJ62276.1"/>
    <property type="molecule type" value="Genomic_DNA"/>
</dbReference>
<keyword evidence="2" id="KW-0472">Membrane</keyword>
<feature type="compositionally biased region" description="Low complexity" evidence="1">
    <location>
        <begin position="143"/>
        <end position="152"/>
    </location>
</feature>
<keyword evidence="4" id="KW-1185">Reference proteome</keyword>
<feature type="region of interest" description="Disordered" evidence="1">
    <location>
        <begin position="1"/>
        <end position="26"/>
    </location>
</feature>
<gene>
    <name evidence="3" type="ORF">GCM10017576_24060</name>
</gene>
<evidence type="ECO:0000313" key="4">
    <source>
        <dbReference type="Proteomes" id="UP001142462"/>
    </source>
</evidence>
<protein>
    <submittedName>
        <fullName evidence="3">Uncharacterized protein</fullName>
    </submittedName>
</protein>
<name>A0A9W6LXB8_9MICO</name>
<keyword evidence="2" id="KW-1133">Transmembrane helix</keyword>
<evidence type="ECO:0000256" key="1">
    <source>
        <dbReference type="SAM" id="MobiDB-lite"/>
    </source>
</evidence>
<proteinExistence type="predicted"/>
<evidence type="ECO:0000256" key="2">
    <source>
        <dbReference type="SAM" id="Phobius"/>
    </source>
</evidence>
<sequence length="440" mass="44986">MNAHDQDPVDRLREADPAADVEPREGFADAVIAAATAEGAAPVDLDAERARRGPRRMAVLAIAASVALALVVGGLAGYGLAAGQATAGSGTGSSDAGVSDGDGAAPPISLPREGGPAQGGALADRGAAESGSQDLSAQSSDTSYPYGYSSRSSFRSSMLLSSSGGRAAAYGYDAAASSTAEKVGAFAAALGVEGAPEIRDGMWVVGPQDGSAASFSASLDGTLGFWFWSGGDPWACSKACVAPEEGPAIAAARDLMTRLGEDPAAYEYTSETWEGSATRSVSIWTVIDGQRIDSALHLDYAAEGIVSGYGALADIVPFGEYEVVSEQEAFERLSDPRFGAQLTTLPEALREGVEGEEWTPPTAAPSLPEPGASVSWSVNDVEIVSARLGLASHWQADGSVLLVPTYEFTDSAGGTWSVIAVAESALDFSSAEGSHYGWIE</sequence>
<dbReference type="AlphaFoldDB" id="A0A9W6LXB8"/>
<feature type="transmembrane region" description="Helical" evidence="2">
    <location>
        <begin position="58"/>
        <end position="81"/>
    </location>
</feature>
<dbReference type="Proteomes" id="UP001142462">
    <property type="component" value="Unassembled WGS sequence"/>
</dbReference>
<reference evidence="3" key="1">
    <citation type="journal article" date="2014" name="Int. J. Syst. Evol. Microbiol.">
        <title>Complete genome sequence of Corynebacterium casei LMG S-19264T (=DSM 44701T), isolated from a smear-ripened cheese.</title>
        <authorList>
            <consortium name="US DOE Joint Genome Institute (JGI-PGF)"/>
            <person name="Walter F."/>
            <person name="Albersmeier A."/>
            <person name="Kalinowski J."/>
            <person name="Ruckert C."/>
        </authorList>
    </citation>
    <scope>NUCLEOTIDE SEQUENCE</scope>
    <source>
        <strain evidence="3">VKM Ac-1020</strain>
    </source>
</reference>
<dbReference type="RefSeq" id="WP_271173971.1">
    <property type="nucleotide sequence ID" value="NZ_BSEJ01000012.1"/>
</dbReference>
<feature type="compositionally biased region" description="Low complexity" evidence="1">
    <location>
        <begin position="86"/>
        <end position="105"/>
    </location>
</feature>
<feature type="compositionally biased region" description="Polar residues" evidence="1">
    <location>
        <begin position="130"/>
        <end position="142"/>
    </location>
</feature>
<organism evidence="3 4">
    <name type="scientific">Microbacterium barkeri</name>
    <dbReference type="NCBI Taxonomy" id="33917"/>
    <lineage>
        <taxon>Bacteria</taxon>
        <taxon>Bacillati</taxon>
        <taxon>Actinomycetota</taxon>
        <taxon>Actinomycetes</taxon>
        <taxon>Micrococcales</taxon>
        <taxon>Microbacteriaceae</taxon>
        <taxon>Microbacterium</taxon>
    </lineage>
</organism>
<evidence type="ECO:0000313" key="3">
    <source>
        <dbReference type="EMBL" id="GLJ62276.1"/>
    </source>
</evidence>
<accession>A0A9W6LXB8</accession>